<sequence>MFDSVINAHDLRIILDAAGSGSSSTATRVNQMNLSEAVAPDTLPDDLCFIAARENYQYLYRFDRVPIALSFAFTLLSRKYFVRLPGKHDRADLSAAPVQRACAAASCRSRVYAARFLVEKLDRLAVYTAQDMSRVLYTKPPTFKHHIIVARRGDDRTSRAHSAHIIISVSIDAHLALVRIQNITVYWLHFEFARRCKLITVPPQLLHHVHTRYNNNARVYKAAAIVHNDPLIRSAREFLRGACARPHNI</sequence>
<accession>A0A6H5HRF5</accession>
<proteinExistence type="predicted"/>
<name>A0A6H5HRF5_9HYME</name>
<dbReference type="Proteomes" id="UP000479190">
    <property type="component" value="Unassembled WGS sequence"/>
</dbReference>
<evidence type="ECO:0000313" key="2">
    <source>
        <dbReference type="Proteomes" id="UP000479190"/>
    </source>
</evidence>
<evidence type="ECO:0000313" key="1">
    <source>
        <dbReference type="EMBL" id="CAB0027776.1"/>
    </source>
</evidence>
<dbReference type="AlphaFoldDB" id="A0A6H5HRF5"/>
<dbReference type="EMBL" id="CADCXV010000001">
    <property type="protein sequence ID" value="CAB0027776.1"/>
    <property type="molecule type" value="Genomic_DNA"/>
</dbReference>
<gene>
    <name evidence="1" type="ORF">TBRA_LOCUS6</name>
</gene>
<protein>
    <submittedName>
        <fullName evidence="1">Uncharacterized protein</fullName>
    </submittedName>
</protein>
<organism evidence="1 2">
    <name type="scientific">Trichogramma brassicae</name>
    <dbReference type="NCBI Taxonomy" id="86971"/>
    <lineage>
        <taxon>Eukaryota</taxon>
        <taxon>Metazoa</taxon>
        <taxon>Ecdysozoa</taxon>
        <taxon>Arthropoda</taxon>
        <taxon>Hexapoda</taxon>
        <taxon>Insecta</taxon>
        <taxon>Pterygota</taxon>
        <taxon>Neoptera</taxon>
        <taxon>Endopterygota</taxon>
        <taxon>Hymenoptera</taxon>
        <taxon>Apocrita</taxon>
        <taxon>Proctotrupomorpha</taxon>
        <taxon>Chalcidoidea</taxon>
        <taxon>Trichogrammatidae</taxon>
        <taxon>Trichogramma</taxon>
    </lineage>
</organism>
<reference evidence="1 2" key="1">
    <citation type="submission" date="2020-02" db="EMBL/GenBank/DDBJ databases">
        <authorList>
            <person name="Ferguson B K."/>
        </authorList>
    </citation>
    <scope>NUCLEOTIDE SEQUENCE [LARGE SCALE GENOMIC DNA]</scope>
</reference>
<keyword evidence="2" id="KW-1185">Reference proteome</keyword>